<dbReference type="GeneID" id="95356845"/>
<protein>
    <submittedName>
        <fullName evidence="2">Uncharacterized protein</fullName>
    </submittedName>
</protein>
<dbReference type="RefSeq" id="WP_190214551.1">
    <property type="nucleotide sequence ID" value="NZ_BNBO01000055.1"/>
</dbReference>
<evidence type="ECO:0000313" key="2">
    <source>
        <dbReference type="EMBL" id="GHH81930.1"/>
    </source>
</evidence>
<organism evidence="2 3">
    <name type="scientific">Kitasatospora indigofera</name>
    <dbReference type="NCBI Taxonomy" id="67307"/>
    <lineage>
        <taxon>Bacteria</taxon>
        <taxon>Bacillati</taxon>
        <taxon>Actinomycetota</taxon>
        <taxon>Actinomycetes</taxon>
        <taxon>Kitasatosporales</taxon>
        <taxon>Streptomycetaceae</taxon>
        <taxon>Kitasatospora</taxon>
    </lineage>
</organism>
<comment type="caution">
    <text evidence="2">The sequence shown here is derived from an EMBL/GenBank/DDBJ whole genome shotgun (WGS) entry which is preliminary data.</text>
</comment>
<dbReference type="EMBL" id="BNBO01000055">
    <property type="protein sequence ID" value="GHH81930.1"/>
    <property type="molecule type" value="Genomic_DNA"/>
</dbReference>
<dbReference type="AlphaFoldDB" id="A0A919GDC7"/>
<name>A0A919GDC7_9ACTN</name>
<evidence type="ECO:0000313" key="3">
    <source>
        <dbReference type="Proteomes" id="UP000617734"/>
    </source>
</evidence>
<accession>A0A919GDC7</accession>
<sequence>MSRAPAAVRRLVVAVDLAGSTAQDHLRQIATQRRLADVLEVACAEAGIDRPACLRQPQGDGELLLLPPGIDEGRVVPDLVRELGIALREVNRDLSDAARLRLRAALHQGVVHEAAGGFVGRAVVRAFRLLDSAELRAVLREQPRCELALIVSGQLFEDVVEHGYRGLDPQAFRQVRVEVPEKGFAGDGWVHVVLAPPAVPPAAPPAGPAGAGRGGGPRPVAPADLPPVPRPEEVAPRLFRPEVFRQFEGN</sequence>
<evidence type="ECO:0000256" key="1">
    <source>
        <dbReference type="SAM" id="MobiDB-lite"/>
    </source>
</evidence>
<proteinExistence type="predicted"/>
<dbReference type="Proteomes" id="UP000617734">
    <property type="component" value="Unassembled WGS sequence"/>
</dbReference>
<gene>
    <name evidence="2" type="ORF">GCM10018781_65580</name>
</gene>
<feature type="region of interest" description="Disordered" evidence="1">
    <location>
        <begin position="202"/>
        <end position="234"/>
    </location>
</feature>
<dbReference type="InterPro" id="IPR029787">
    <property type="entry name" value="Nucleotide_cyclase"/>
</dbReference>
<keyword evidence="3" id="KW-1185">Reference proteome</keyword>
<dbReference type="SUPFAM" id="SSF55073">
    <property type="entry name" value="Nucleotide cyclase"/>
    <property type="match status" value="1"/>
</dbReference>
<reference evidence="2" key="1">
    <citation type="journal article" date="2014" name="Int. J. Syst. Evol. Microbiol.">
        <title>Complete genome sequence of Corynebacterium casei LMG S-19264T (=DSM 44701T), isolated from a smear-ripened cheese.</title>
        <authorList>
            <consortium name="US DOE Joint Genome Institute (JGI-PGF)"/>
            <person name="Walter F."/>
            <person name="Albersmeier A."/>
            <person name="Kalinowski J."/>
            <person name="Ruckert C."/>
        </authorList>
    </citation>
    <scope>NUCLEOTIDE SEQUENCE</scope>
    <source>
        <strain evidence="2">JCM 4646</strain>
    </source>
</reference>
<reference evidence="2" key="2">
    <citation type="submission" date="2020-09" db="EMBL/GenBank/DDBJ databases">
        <authorList>
            <person name="Sun Q."/>
            <person name="Ohkuma M."/>
        </authorList>
    </citation>
    <scope>NUCLEOTIDE SEQUENCE</scope>
    <source>
        <strain evidence="2">JCM 4646</strain>
    </source>
</reference>